<evidence type="ECO:0000256" key="6">
    <source>
        <dbReference type="ARBA" id="ARBA00022723"/>
    </source>
</evidence>
<dbReference type="GO" id="GO:0004844">
    <property type="term" value="F:uracil DNA N-glycosylase activity"/>
    <property type="evidence" value="ECO:0007669"/>
    <property type="project" value="UniProtKB-EC"/>
</dbReference>
<keyword evidence="11" id="KW-0234">DNA repair</keyword>
<comment type="caution">
    <text evidence="13">The sequence shown here is derived from an EMBL/GenBank/DDBJ whole genome shotgun (WGS) entry which is preliminary data.</text>
</comment>
<gene>
    <name evidence="13" type="ORF">IAA45_12780</name>
</gene>
<keyword evidence="8" id="KW-0378">Hydrolase</keyword>
<evidence type="ECO:0000256" key="4">
    <source>
        <dbReference type="ARBA" id="ARBA00019403"/>
    </source>
</evidence>
<keyword evidence="10" id="KW-0411">Iron-sulfur</keyword>
<evidence type="ECO:0000256" key="11">
    <source>
        <dbReference type="ARBA" id="ARBA00023204"/>
    </source>
</evidence>
<dbReference type="EC" id="3.2.2.27" evidence="3"/>
<dbReference type="PANTHER" id="PTHR33693">
    <property type="entry name" value="TYPE-5 URACIL-DNA GLYCOSYLASE"/>
    <property type="match status" value="1"/>
</dbReference>
<evidence type="ECO:0000313" key="13">
    <source>
        <dbReference type="EMBL" id="HIX60568.1"/>
    </source>
</evidence>
<evidence type="ECO:0000256" key="2">
    <source>
        <dbReference type="ARBA" id="ARBA00006521"/>
    </source>
</evidence>
<name>A0A9D1WKE0_9FIRM</name>
<dbReference type="SMART" id="SM00986">
    <property type="entry name" value="UDG"/>
    <property type="match status" value="1"/>
</dbReference>
<keyword evidence="9" id="KW-0408">Iron</keyword>
<comment type="similarity">
    <text evidence="2">Belongs to the uracil-DNA glycosylase (UDG) superfamily. Type 4 (UDGa) family.</text>
</comment>
<keyword evidence="5" id="KW-0004">4Fe-4S</keyword>
<dbReference type="Pfam" id="PF03167">
    <property type="entry name" value="UDG"/>
    <property type="match status" value="1"/>
</dbReference>
<evidence type="ECO:0000313" key="14">
    <source>
        <dbReference type="Proteomes" id="UP000886817"/>
    </source>
</evidence>
<evidence type="ECO:0000256" key="10">
    <source>
        <dbReference type="ARBA" id="ARBA00023014"/>
    </source>
</evidence>
<dbReference type="AlphaFoldDB" id="A0A9D1WKE0"/>
<sequence>MDTLSGISASEQEQRRKVGYSHEELKKFVDTCRRCSLCQTRNKAVMGKGNLHSPVLFIAEAPGASEDRDGIPFTGRSGVLFDRLLEQVGMSREEIYLTNVVKCHPPGNRDPRPEEQEACIPYLKYETLLLRPRIIVCLGRIAAQRIIRQDYRITREHGTFLFRKNVWLTAVYHPSAILRDESKMEETIRDFQAIRAKIQECEETAAYEKR</sequence>
<reference evidence="13" key="2">
    <citation type="submission" date="2021-04" db="EMBL/GenBank/DDBJ databases">
        <authorList>
            <person name="Gilroy R."/>
        </authorList>
    </citation>
    <scope>NUCLEOTIDE SEQUENCE</scope>
    <source>
        <strain evidence="13">ChiSjej1B19-8411</strain>
    </source>
</reference>
<dbReference type="GO" id="GO:0006281">
    <property type="term" value="P:DNA repair"/>
    <property type="evidence" value="ECO:0007669"/>
    <property type="project" value="UniProtKB-KW"/>
</dbReference>
<feature type="domain" description="Uracil-DNA glycosylase-like" evidence="12">
    <location>
        <begin position="46"/>
        <end position="192"/>
    </location>
</feature>
<comment type="catalytic activity">
    <reaction evidence="1">
        <text>Hydrolyzes single-stranded DNA or mismatched double-stranded DNA and polynucleotides, releasing free uracil.</text>
        <dbReference type="EC" id="3.2.2.27"/>
    </reaction>
</comment>
<dbReference type="NCBIfam" id="TIGR00758">
    <property type="entry name" value="UDG_fam4"/>
    <property type="match status" value="1"/>
</dbReference>
<dbReference type="InterPro" id="IPR036895">
    <property type="entry name" value="Uracil-DNA_glycosylase-like_sf"/>
</dbReference>
<keyword evidence="6" id="KW-0479">Metal-binding</keyword>
<evidence type="ECO:0000256" key="9">
    <source>
        <dbReference type="ARBA" id="ARBA00023004"/>
    </source>
</evidence>
<dbReference type="InterPro" id="IPR005122">
    <property type="entry name" value="Uracil-DNA_glycosylase-like"/>
</dbReference>
<dbReference type="Gene3D" id="3.40.470.10">
    <property type="entry name" value="Uracil-DNA glycosylase-like domain"/>
    <property type="match status" value="1"/>
</dbReference>
<evidence type="ECO:0000256" key="3">
    <source>
        <dbReference type="ARBA" id="ARBA00012030"/>
    </source>
</evidence>
<dbReference type="Proteomes" id="UP000886817">
    <property type="component" value="Unassembled WGS sequence"/>
</dbReference>
<dbReference type="GO" id="GO:0046872">
    <property type="term" value="F:metal ion binding"/>
    <property type="evidence" value="ECO:0007669"/>
    <property type="project" value="UniProtKB-KW"/>
</dbReference>
<dbReference type="PANTHER" id="PTHR33693:SF1">
    <property type="entry name" value="TYPE-4 URACIL-DNA GLYCOSYLASE"/>
    <property type="match status" value="1"/>
</dbReference>
<organism evidence="13 14">
    <name type="scientific">Candidatus Blautia gallistercoris</name>
    <dbReference type="NCBI Taxonomy" id="2838490"/>
    <lineage>
        <taxon>Bacteria</taxon>
        <taxon>Bacillati</taxon>
        <taxon>Bacillota</taxon>
        <taxon>Clostridia</taxon>
        <taxon>Lachnospirales</taxon>
        <taxon>Lachnospiraceae</taxon>
        <taxon>Blautia</taxon>
    </lineage>
</organism>
<dbReference type="SUPFAM" id="SSF52141">
    <property type="entry name" value="Uracil-DNA glycosylase-like"/>
    <property type="match status" value="1"/>
</dbReference>
<evidence type="ECO:0000256" key="5">
    <source>
        <dbReference type="ARBA" id="ARBA00022485"/>
    </source>
</evidence>
<dbReference type="InterPro" id="IPR051536">
    <property type="entry name" value="UDG_Type-4/5"/>
</dbReference>
<dbReference type="InterPro" id="IPR005273">
    <property type="entry name" value="Ura-DNA_glyco_family4"/>
</dbReference>
<evidence type="ECO:0000259" key="12">
    <source>
        <dbReference type="SMART" id="SM00986"/>
    </source>
</evidence>
<proteinExistence type="inferred from homology"/>
<dbReference type="SMART" id="SM00987">
    <property type="entry name" value="UreE_C"/>
    <property type="match status" value="1"/>
</dbReference>
<protein>
    <recommendedName>
        <fullName evidence="4">Type-4 uracil-DNA glycosylase</fullName>
        <ecNumber evidence="3">3.2.2.27</ecNumber>
    </recommendedName>
</protein>
<keyword evidence="7" id="KW-0227">DNA damage</keyword>
<dbReference type="CDD" id="cd10030">
    <property type="entry name" value="UDG-F4_TTUDGA_SPO1dp_like"/>
    <property type="match status" value="1"/>
</dbReference>
<accession>A0A9D1WKE0</accession>
<evidence type="ECO:0000256" key="1">
    <source>
        <dbReference type="ARBA" id="ARBA00001400"/>
    </source>
</evidence>
<evidence type="ECO:0000256" key="7">
    <source>
        <dbReference type="ARBA" id="ARBA00022763"/>
    </source>
</evidence>
<evidence type="ECO:0000256" key="8">
    <source>
        <dbReference type="ARBA" id="ARBA00022801"/>
    </source>
</evidence>
<reference evidence="13" key="1">
    <citation type="journal article" date="2021" name="PeerJ">
        <title>Extensive microbial diversity within the chicken gut microbiome revealed by metagenomics and culture.</title>
        <authorList>
            <person name="Gilroy R."/>
            <person name="Ravi A."/>
            <person name="Getino M."/>
            <person name="Pursley I."/>
            <person name="Horton D.L."/>
            <person name="Alikhan N.F."/>
            <person name="Baker D."/>
            <person name="Gharbi K."/>
            <person name="Hall N."/>
            <person name="Watson M."/>
            <person name="Adriaenssens E.M."/>
            <person name="Foster-Nyarko E."/>
            <person name="Jarju S."/>
            <person name="Secka A."/>
            <person name="Antonio M."/>
            <person name="Oren A."/>
            <person name="Chaudhuri R.R."/>
            <person name="La Ragione R."/>
            <person name="Hildebrand F."/>
            <person name="Pallen M.J."/>
        </authorList>
    </citation>
    <scope>NUCLEOTIDE SEQUENCE</scope>
    <source>
        <strain evidence="13">ChiSjej1B19-8411</strain>
    </source>
</reference>
<dbReference type="EMBL" id="DXEX01000272">
    <property type="protein sequence ID" value="HIX60568.1"/>
    <property type="molecule type" value="Genomic_DNA"/>
</dbReference>
<dbReference type="GO" id="GO:0051539">
    <property type="term" value="F:4 iron, 4 sulfur cluster binding"/>
    <property type="evidence" value="ECO:0007669"/>
    <property type="project" value="UniProtKB-KW"/>
</dbReference>